<dbReference type="InterPro" id="IPR002355">
    <property type="entry name" value="Cu_oxidase_Cu_BS"/>
</dbReference>
<sequence length="553" mass="60871">MSPRAFSAALPLLLAASAMMLGAPRLSACPWCQANPVMKPTVFEGDPDPGGKYFGQTPDPAKVRHYYLAAEPEVWDYLPEGKDPVMGNKIPPQILANPAYPKLRYRQYTDATFTTRALPDERLGILGPVLRGVTGEYIVVTLLNRLSTPVSLHPHGVRYDKDSEGSSYLSERGLGASIAPQARFTYVWYLDEASGPRPDEPSSKPWLYHSHVLGDEEINSGLSGFIVVTDAARARPDGTPADVDREMAMLLQNYDESGMTESKELYEQVTTPDGKGIDGGPPPAGPPPWAEAEEQRELAMRHAINGRVFGNAGGMDMKEGERVRWYLFALGNEADVHTAHWHGARLKDAAGHSTDVIELMPGTMKLADMVADNPGNWMIHCHVGEHMMEGMYGHYKVLRKDAPALTAASFFGLLPAQHSVRWTSAEGSLEDGKFQLKARATVSAYANLPVWTTTLRVAAGKQKAATRLDRAGSGNDHDVKFRVLNVDPSGIVQTEELEIELTLQGNDWQSEIQNYLKDQPTKPLQLELSVDETTHRVELPLKVTGTKLELQRQ</sequence>
<accession>A0A975PF39</accession>
<dbReference type="GO" id="GO:0005507">
    <property type="term" value="F:copper ion binding"/>
    <property type="evidence" value="ECO:0007669"/>
    <property type="project" value="InterPro"/>
</dbReference>
<organism evidence="7 8">
    <name type="scientific">Luteolibacter ambystomatis</name>
    <dbReference type="NCBI Taxonomy" id="2824561"/>
    <lineage>
        <taxon>Bacteria</taxon>
        <taxon>Pseudomonadati</taxon>
        <taxon>Verrucomicrobiota</taxon>
        <taxon>Verrucomicrobiia</taxon>
        <taxon>Verrucomicrobiales</taxon>
        <taxon>Verrucomicrobiaceae</taxon>
        <taxon>Luteolibacter</taxon>
    </lineage>
</organism>
<dbReference type="GO" id="GO:0016491">
    <property type="term" value="F:oxidoreductase activity"/>
    <property type="evidence" value="ECO:0007669"/>
    <property type="project" value="UniProtKB-KW"/>
</dbReference>
<name>A0A975PF39_9BACT</name>
<dbReference type="Proteomes" id="UP000676169">
    <property type="component" value="Chromosome"/>
</dbReference>
<evidence type="ECO:0000256" key="1">
    <source>
        <dbReference type="ARBA" id="ARBA00022723"/>
    </source>
</evidence>
<evidence type="ECO:0000313" key="7">
    <source>
        <dbReference type="EMBL" id="QUE51685.1"/>
    </source>
</evidence>
<gene>
    <name evidence="7" type="ORF">KBB96_02055</name>
</gene>
<feature type="compositionally biased region" description="Pro residues" evidence="3">
    <location>
        <begin position="280"/>
        <end position="289"/>
    </location>
</feature>
<dbReference type="Pfam" id="PF07731">
    <property type="entry name" value="Cu-oxidase_2"/>
    <property type="match status" value="1"/>
</dbReference>
<proteinExistence type="predicted"/>
<dbReference type="InterPro" id="IPR008972">
    <property type="entry name" value="Cupredoxin"/>
</dbReference>
<dbReference type="Pfam" id="PF07732">
    <property type="entry name" value="Cu-oxidase_3"/>
    <property type="match status" value="1"/>
</dbReference>
<feature type="domain" description="Plastocyanin-like" evidence="5">
    <location>
        <begin position="300"/>
        <end position="398"/>
    </location>
</feature>
<keyword evidence="4" id="KW-0732">Signal</keyword>
<evidence type="ECO:0000259" key="5">
    <source>
        <dbReference type="Pfam" id="PF07731"/>
    </source>
</evidence>
<feature type="chain" id="PRO_5037640346" evidence="4">
    <location>
        <begin position="29"/>
        <end position="553"/>
    </location>
</feature>
<evidence type="ECO:0000256" key="2">
    <source>
        <dbReference type="ARBA" id="ARBA00023002"/>
    </source>
</evidence>
<dbReference type="PANTHER" id="PTHR11709">
    <property type="entry name" value="MULTI-COPPER OXIDASE"/>
    <property type="match status" value="1"/>
</dbReference>
<dbReference type="Gene3D" id="2.60.40.420">
    <property type="entry name" value="Cupredoxins - blue copper proteins"/>
    <property type="match status" value="1"/>
</dbReference>
<evidence type="ECO:0000256" key="4">
    <source>
        <dbReference type="SAM" id="SignalP"/>
    </source>
</evidence>
<dbReference type="PROSITE" id="PS00080">
    <property type="entry name" value="MULTICOPPER_OXIDASE2"/>
    <property type="match status" value="1"/>
</dbReference>
<dbReference type="RefSeq" id="WP_211631824.1">
    <property type="nucleotide sequence ID" value="NZ_CP073100.1"/>
</dbReference>
<feature type="domain" description="Plastocyanin-like" evidence="6">
    <location>
        <begin position="125"/>
        <end position="231"/>
    </location>
</feature>
<keyword evidence="2" id="KW-0560">Oxidoreductase</keyword>
<dbReference type="InterPro" id="IPR011707">
    <property type="entry name" value="Cu-oxidase-like_N"/>
</dbReference>
<keyword evidence="8" id="KW-1185">Reference proteome</keyword>
<dbReference type="InterPro" id="IPR045087">
    <property type="entry name" value="Cu-oxidase_fam"/>
</dbReference>
<dbReference type="InterPro" id="IPR011706">
    <property type="entry name" value="Cu-oxidase_C"/>
</dbReference>
<dbReference type="SUPFAM" id="SSF49503">
    <property type="entry name" value="Cupredoxins"/>
    <property type="match status" value="2"/>
</dbReference>
<feature type="signal peptide" evidence="4">
    <location>
        <begin position="1"/>
        <end position="28"/>
    </location>
</feature>
<dbReference type="AlphaFoldDB" id="A0A975PF39"/>
<dbReference type="EMBL" id="CP073100">
    <property type="protein sequence ID" value="QUE51685.1"/>
    <property type="molecule type" value="Genomic_DNA"/>
</dbReference>
<evidence type="ECO:0000259" key="6">
    <source>
        <dbReference type="Pfam" id="PF07732"/>
    </source>
</evidence>
<protein>
    <submittedName>
        <fullName evidence="7">Multicopper oxidase domain-containing protein</fullName>
    </submittedName>
</protein>
<feature type="region of interest" description="Disordered" evidence="3">
    <location>
        <begin position="271"/>
        <end position="291"/>
    </location>
</feature>
<reference evidence="7" key="1">
    <citation type="submission" date="2021-04" db="EMBL/GenBank/DDBJ databases">
        <title>Luteolibacter sp. 32A isolated from the skin of an Anderson's salamander (Ambystoma andersonii).</title>
        <authorList>
            <person name="Spergser J."/>
            <person name="Busse H.-J."/>
        </authorList>
    </citation>
    <scope>NUCLEOTIDE SEQUENCE</scope>
    <source>
        <strain evidence="7">32A</strain>
    </source>
</reference>
<evidence type="ECO:0000313" key="8">
    <source>
        <dbReference type="Proteomes" id="UP000676169"/>
    </source>
</evidence>
<keyword evidence="1" id="KW-0479">Metal-binding</keyword>
<dbReference type="PANTHER" id="PTHR11709:SF486">
    <property type="entry name" value="MULTICOPPER OXIDASE"/>
    <property type="match status" value="1"/>
</dbReference>
<evidence type="ECO:0000256" key="3">
    <source>
        <dbReference type="SAM" id="MobiDB-lite"/>
    </source>
</evidence>
<dbReference type="KEGG" id="lamb:KBB96_02055"/>